<evidence type="ECO:0000313" key="2">
    <source>
        <dbReference type="Proteomes" id="UP000190831"/>
    </source>
</evidence>
<dbReference type="STRING" id="4955.A0A1G4MDZ5"/>
<proteinExistence type="predicted"/>
<accession>A0A1G4MDZ5</accession>
<gene>
    <name evidence="1" type="ORF">LAFE_0E14400G</name>
</gene>
<dbReference type="EMBL" id="LT598488">
    <property type="protein sequence ID" value="SCW02110.1"/>
    <property type="molecule type" value="Genomic_DNA"/>
</dbReference>
<name>A0A1G4MDZ5_LACFM</name>
<dbReference type="OrthoDB" id="27603at2759"/>
<organism evidence="1 2">
    <name type="scientific">Lachancea fermentati</name>
    <name type="common">Zygosaccharomyces fermentati</name>
    <dbReference type="NCBI Taxonomy" id="4955"/>
    <lineage>
        <taxon>Eukaryota</taxon>
        <taxon>Fungi</taxon>
        <taxon>Dikarya</taxon>
        <taxon>Ascomycota</taxon>
        <taxon>Saccharomycotina</taxon>
        <taxon>Saccharomycetes</taxon>
        <taxon>Saccharomycetales</taxon>
        <taxon>Saccharomycetaceae</taxon>
        <taxon>Lachancea</taxon>
    </lineage>
</organism>
<reference evidence="2" key="1">
    <citation type="submission" date="2016-03" db="EMBL/GenBank/DDBJ databases">
        <authorList>
            <person name="Devillers H."/>
        </authorList>
    </citation>
    <scope>NUCLEOTIDE SEQUENCE [LARGE SCALE GENOMIC DNA]</scope>
</reference>
<dbReference type="AlphaFoldDB" id="A0A1G4MDZ5"/>
<dbReference type="OMA" id="QIRWIFL"/>
<protein>
    <submittedName>
        <fullName evidence="1">LAFE_0E14400g1_1</fullName>
    </submittedName>
</protein>
<dbReference type="Proteomes" id="UP000190831">
    <property type="component" value="Chromosome E"/>
</dbReference>
<sequence>MSENIWNDLLDANRPTPSENETTIIISAQTSSVLKTCMKLIFGISLNDVTLDTVSYTCKVVPNMTKNGDPITLHIYTVALPLSEPILDSLRIFFDGNSTAYKWVFLLDWVHSDKKTWIKDLYTSFTILEDKNMHWVTEGSCSVICGNAEHIQYLERASPHWNSYKIEFVTQTLRSFCLLKACGLFSLSEGMNDQFALEILRILLAEERIRPSEFIELESLFIPYRSDSVGKIKTLNEEFPVNEVLSQLFIKGKYENIVPGEVTKSQDDEDTSSPSISHDLKFEVDVQKELAALYEKQKVSMRSETNFHKPLPEDYNNIFTSYED</sequence>
<evidence type="ECO:0000313" key="1">
    <source>
        <dbReference type="EMBL" id="SCW02110.1"/>
    </source>
</evidence>
<keyword evidence="2" id="KW-1185">Reference proteome</keyword>